<dbReference type="InterPro" id="IPR013201">
    <property type="entry name" value="Prot_inhib_I29"/>
</dbReference>
<dbReference type="OrthoDB" id="10253408at2759"/>
<dbReference type="SUPFAM" id="SSF54001">
    <property type="entry name" value="Cysteine proteinases"/>
    <property type="match status" value="1"/>
</dbReference>
<feature type="domain" description="Cathepsin propeptide inhibitor" evidence="1">
    <location>
        <begin position="22"/>
        <end position="52"/>
    </location>
</feature>
<dbReference type="AlphaFoldDB" id="A0A067JJU6"/>
<keyword evidence="3" id="KW-1185">Reference proteome</keyword>
<protein>
    <recommendedName>
        <fullName evidence="1">Cathepsin propeptide inhibitor domain-containing protein</fullName>
    </recommendedName>
</protein>
<dbReference type="Pfam" id="PF08246">
    <property type="entry name" value="Inhibitor_I29"/>
    <property type="match status" value="1"/>
</dbReference>
<dbReference type="Gene3D" id="3.90.70.10">
    <property type="entry name" value="Cysteine proteinases"/>
    <property type="match status" value="1"/>
</dbReference>
<proteinExistence type="predicted"/>
<reference evidence="2 3" key="1">
    <citation type="journal article" date="2014" name="PLoS ONE">
        <title>Global Analysis of Gene Expression Profiles in Physic Nut (Jatropha curcas L.) Seedlings Exposed to Salt Stress.</title>
        <authorList>
            <person name="Zhang L."/>
            <person name="Zhang C."/>
            <person name="Wu P."/>
            <person name="Chen Y."/>
            <person name="Li M."/>
            <person name="Jiang H."/>
            <person name="Wu G."/>
        </authorList>
    </citation>
    <scope>NUCLEOTIDE SEQUENCE [LARGE SCALE GENOMIC DNA]</scope>
    <source>
        <strain evidence="3">cv. GZQX0401</strain>
        <tissue evidence="2">Young leaves</tissue>
    </source>
</reference>
<name>A0A067JJU6_JATCU</name>
<evidence type="ECO:0000259" key="1">
    <source>
        <dbReference type="SMART" id="SM00848"/>
    </source>
</evidence>
<organism evidence="2 3">
    <name type="scientific">Jatropha curcas</name>
    <name type="common">Barbados nut</name>
    <dbReference type="NCBI Taxonomy" id="180498"/>
    <lineage>
        <taxon>Eukaryota</taxon>
        <taxon>Viridiplantae</taxon>
        <taxon>Streptophyta</taxon>
        <taxon>Embryophyta</taxon>
        <taxon>Tracheophyta</taxon>
        <taxon>Spermatophyta</taxon>
        <taxon>Magnoliopsida</taxon>
        <taxon>eudicotyledons</taxon>
        <taxon>Gunneridae</taxon>
        <taxon>Pentapetalae</taxon>
        <taxon>rosids</taxon>
        <taxon>fabids</taxon>
        <taxon>Malpighiales</taxon>
        <taxon>Euphorbiaceae</taxon>
        <taxon>Crotonoideae</taxon>
        <taxon>Jatropheae</taxon>
        <taxon>Jatropha</taxon>
    </lineage>
</organism>
<evidence type="ECO:0000313" key="2">
    <source>
        <dbReference type="EMBL" id="KDP20255.1"/>
    </source>
</evidence>
<sequence>MGLWAFQGWSPSLSAASMEERHEMWMAQHGRDGNKPYKLGINAFADLTNEEFRASPNGYKKSSCSISPGTKSFRRENVTSIPSSLEMNNGGIFI</sequence>
<dbReference type="Proteomes" id="UP000027138">
    <property type="component" value="Unassembled WGS sequence"/>
</dbReference>
<accession>A0A067JJU6</accession>
<evidence type="ECO:0000313" key="3">
    <source>
        <dbReference type="Proteomes" id="UP000027138"/>
    </source>
</evidence>
<gene>
    <name evidence="2" type="ORF">JCGZ_08858</name>
</gene>
<dbReference type="SMART" id="SM00848">
    <property type="entry name" value="Inhibitor_I29"/>
    <property type="match status" value="1"/>
</dbReference>
<dbReference type="InterPro" id="IPR038765">
    <property type="entry name" value="Papain-like_cys_pep_sf"/>
</dbReference>
<dbReference type="EMBL" id="KK916580">
    <property type="protein sequence ID" value="KDP20255.1"/>
    <property type="molecule type" value="Genomic_DNA"/>
</dbReference>
<dbReference type="STRING" id="180498.A0A067JJU6"/>